<dbReference type="InParanoid" id="D8M145"/>
<dbReference type="GO" id="GO:0003735">
    <property type="term" value="F:structural constituent of ribosome"/>
    <property type="evidence" value="ECO:0007669"/>
    <property type="project" value="TreeGrafter"/>
</dbReference>
<accession>D8M145</accession>
<dbReference type="GeneID" id="24919121"/>
<dbReference type="InterPro" id="IPR039699">
    <property type="entry name" value="Ribosomal_uL30"/>
</dbReference>
<keyword evidence="2" id="KW-1185">Reference proteome</keyword>
<dbReference type="OrthoDB" id="28644at2759"/>
<dbReference type="PANTHER" id="PTHR11524">
    <property type="entry name" value="60S RIBOSOMAL PROTEIN L7"/>
    <property type="match status" value="1"/>
</dbReference>
<dbReference type="GO" id="GO:0003723">
    <property type="term" value="F:RNA binding"/>
    <property type="evidence" value="ECO:0007669"/>
    <property type="project" value="TreeGrafter"/>
</dbReference>
<dbReference type="SUPFAM" id="SSF55129">
    <property type="entry name" value="Ribosomal protein L30p/L7e"/>
    <property type="match status" value="1"/>
</dbReference>
<proteinExistence type="predicted"/>
<dbReference type="RefSeq" id="XP_012895832.1">
    <property type="nucleotide sequence ID" value="XM_013040378.1"/>
</dbReference>
<organism evidence="1">
    <name type="scientific">Blastocystis hominis</name>
    <dbReference type="NCBI Taxonomy" id="12968"/>
    <lineage>
        <taxon>Eukaryota</taxon>
        <taxon>Sar</taxon>
        <taxon>Stramenopiles</taxon>
        <taxon>Bigyra</taxon>
        <taxon>Opalozoa</taxon>
        <taxon>Opalinata</taxon>
        <taxon>Blastocystidae</taxon>
        <taxon>Blastocystis</taxon>
    </lineage>
</organism>
<evidence type="ECO:0000313" key="2">
    <source>
        <dbReference type="Proteomes" id="UP000008312"/>
    </source>
</evidence>
<dbReference type="AlphaFoldDB" id="D8M145"/>
<name>D8M145_BLAHO</name>
<gene>
    <name evidence="1" type="ORF">GSBLH_T00001900001</name>
</gene>
<dbReference type="EMBL" id="FN668644">
    <property type="protein sequence ID" value="CBK21784.2"/>
    <property type="molecule type" value="Genomic_DNA"/>
</dbReference>
<reference evidence="1" key="1">
    <citation type="submission" date="2010-02" db="EMBL/GenBank/DDBJ databases">
        <title>Sequencing and annotation of the Blastocystis hominis genome.</title>
        <authorList>
            <person name="Wincker P."/>
        </authorList>
    </citation>
    <scope>NUCLEOTIDE SEQUENCE</scope>
    <source>
        <strain evidence="1">Singapore isolate B</strain>
    </source>
</reference>
<sequence>MVEDHLGDKNIICIADMENEIVTLGPEFDAVMEFLTPFELGRAFTKVEVGILHKNHIDAGDQGDDINKIIERML</sequence>
<evidence type="ECO:0000313" key="1">
    <source>
        <dbReference type="EMBL" id="CBK21784.2"/>
    </source>
</evidence>
<protein>
    <submittedName>
        <fullName evidence="1">Uncharacterized protein</fullName>
    </submittedName>
</protein>
<dbReference type="Proteomes" id="UP000008312">
    <property type="component" value="Unassembled WGS sequence"/>
</dbReference>
<dbReference type="PANTHER" id="PTHR11524:SF16">
    <property type="entry name" value="LARGE RIBOSOMAL SUBUNIT PROTEIN UL30"/>
    <property type="match status" value="1"/>
</dbReference>
<dbReference type="GO" id="GO:0000463">
    <property type="term" value="P:maturation of LSU-rRNA from tricistronic rRNA transcript (SSU-rRNA, 5.8S rRNA, LSU-rRNA)"/>
    <property type="evidence" value="ECO:0007669"/>
    <property type="project" value="TreeGrafter"/>
</dbReference>
<dbReference type="InterPro" id="IPR036919">
    <property type="entry name" value="Ribo_uL30_ferredoxin-like_sf"/>
</dbReference>
<dbReference type="GO" id="GO:0022625">
    <property type="term" value="C:cytosolic large ribosomal subunit"/>
    <property type="evidence" value="ECO:0007669"/>
    <property type="project" value="TreeGrafter"/>
</dbReference>